<comment type="pathway">
    <text evidence="1 7 8">Carbohydrate degradation; glycolysis; D-glyceraldehyde 3-phosphate from glycerone phosphate: step 1/1.</text>
</comment>
<dbReference type="EC" id="5.3.1.1" evidence="7 8"/>
<keyword evidence="6 7" id="KW-0413">Isomerase</keyword>
<feature type="active site" description="Electrophile" evidence="7">
    <location>
        <position position="95"/>
    </location>
</feature>
<name>A0A419DG37_9BACT</name>
<organism evidence="9 10">
    <name type="scientific">candidate division WS5 bacterium</name>
    <dbReference type="NCBI Taxonomy" id="2093353"/>
    <lineage>
        <taxon>Bacteria</taxon>
        <taxon>candidate division WS5</taxon>
    </lineage>
</organism>
<comment type="pathway">
    <text evidence="7 8">Carbohydrate biosynthesis; gluconeogenesis.</text>
</comment>
<evidence type="ECO:0000256" key="3">
    <source>
        <dbReference type="ARBA" id="ARBA00022432"/>
    </source>
</evidence>
<proteinExistence type="inferred from homology"/>
<accession>A0A419DG37</accession>
<keyword evidence="5 7" id="KW-0324">Glycolysis</keyword>
<comment type="catalytic activity">
    <reaction evidence="7 8">
        <text>D-glyceraldehyde 3-phosphate = dihydroxyacetone phosphate</text>
        <dbReference type="Rhea" id="RHEA:18585"/>
        <dbReference type="ChEBI" id="CHEBI:57642"/>
        <dbReference type="ChEBI" id="CHEBI:59776"/>
        <dbReference type="EC" id="5.3.1.1"/>
    </reaction>
</comment>
<evidence type="ECO:0000256" key="2">
    <source>
        <dbReference type="ARBA" id="ARBA00007422"/>
    </source>
</evidence>
<dbReference type="PROSITE" id="PS51440">
    <property type="entry name" value="TIM_2"/>
    <property type="match status" value="1"/>
</dbReference>
<feature type="binding site" evidence="7">
    <location>
        <position position="213"/>
    </location>
    <ligand>
        <name>substrate</name>
    </ligand>
</feature>
<reference evidence="9 10" key="1">
    <citation type="journal article" date="2017" name="ISME J.">
        <title>Energy and carbon metabolisms in a deep terrestrial subsurface fluid microbial community.</title>
        <authorList>
            <person name="Momper L."/>
            <person name="Jungbluth S.P."/>
            <person name="Lee M.D."/>
            <person name="Amend J.P."/>
        </authorList>
    </citation>
    <scope>NUCLEOTIDE SEQUENCE [LARGE SCALE GENOMIC DNA]</scope>
    <source>
        <strain evidence="9">SURF_29</strain>
    </source>
</reference>
<dbReference type="FunFam" id="3.20.20.70:FF:000016">
    <property type="entry name" value="Triosephosphate isomerase"/>
    <property type="match status" value="1"/>
</dbReference>
<dbReference type="GO" id="GO:0004807">
    <property type="term" value="F:triose-phosphate isomerase activity"/>
    <property type="evidence" value="ECO:0007669"/>
    <property type="project" value="UniProtKB-UniRule"/>
</dbReference>
<dbReference type="EMBL" id="QZJW01000005">
    <property type="protein sequence ID" value="RJO62045.1"/>
    <property type="molecule type" value="Genomic_DNA"/>
</dbReference>
<dbReference type="UniPathway" id="UPA00138"/>
<comment type="similarity">
    <text evidence="2 7 8">Belongs to the triosephosphate isomerase family.</text>
</comment>
<dbReference type="GO" id="GO:0006096">
    <property type="term" value="P:glycolytic process"/>
    <property type="evidence" value="ECO:0007669"/>
    <property type="project" value="UniProtKB-UniRule"/>
</dbReference>
<evidence type="ECO:0000313" key="9">
    <source>
        <dbReference type="EMBL" id="RJO62045.1"/>
    </source>
</evidence>
<feature type="active site" description="Proton acceptor" evidence="7">
    <location>
        <position position="167"/>
    </location>
</feature>
<dbReference type="NCBIfam" id="TIGR00419">
    <property type="entry name" value="tim"/>
    <property type="match status" value="1"/>
</dbReference>
<dbReference type="InterPro" id="IPR035990">
    <property type="entry name" value="TIM_sf"/>
</dbReference>
<gene>
    <name evidence="7" type="primary">tpiA</name>
    <name evidence="9" type="ORF">C4544_00910</name>
</gene>
<dbReference type="HAMAP" id="MF_00147_B">
    <property type="entry name" value="TIM_B"/>
    <property type="match status" value="1"/>
</dbReference>
<keyword evidence="4 7" id="KW-0963">Cytoplasm</keyword>
<evidence type="ECO:0000313" key="10">
    <source>
        <dbReference type="Proteomes" id="UP000285655"/>
    </source>
</evidence>
<feature type="binding site" evidence="7">
    <location>
        <position position="173"/>
    </location>
    <ligand>
        <name>substrate</name>
    </ligand>
</feature>
<dbReference type="InterPro" id="IPR020861">
    <property type="entry name" value="Triosephosphate_isomerase_AS"/>
</dbReference>
<evidence type="ECO:0000256" key="7">
    <source>
        <dbReference type="HAMAP-Rule" id="MF_00147"/>
    </source>
</evidence>
<dbReference type="GO" id="GO:0019563">
    <property type="term" value="P:glycerol catabolic process"/>
    <property type="evidence" value="ECO:0007669"/>
    <property type="project" value="TreeGrafter"/>
</dbReference>
<evidence type="ECO:0000256" key="8">
    <source>
        <dbReference type="RuleBase" id="RU363013"/>
    </source>
</evidence>
<dbReference type="GO" id="GO:0046166">
    <property type="term" value="P:glyceraldehyde-3-phosphate biosynthetic process"/>
    <property type="evidence" value="ECO:0007669"/>
    <property type="project" value="TreeGrafter"/>
</dbReference>
<evidence type="ECO:0000256" key="6">
    <source>
        <dbReference type="ARBA" id="ARBA00023235"/>
    </source>
</evidence>
<sequence>MKRKKIVMGNWKMNLTVPESTVLLTKIKKEIPAKTKAEVVVFPSFIDIYSAAEEIKGTKILLGAQNVAEEEQGAYTGEVSVLALKGFVKYVLVGHSERRNIFSENDKVVSKKAEIAVRHDMVPVICVGETLHEREDKLSKVVVLSQLEASCKHLTAEEIAGSVIAYEPVWAIGTGHVCDEKEAEKMAADIRGLVKSLYGEKASESVHILYGGSVTAKNVRDFKKAKNIDGLLVGGASLNHQEFAKIVRIYSE</sequence>
<dbReference type="GO" id="GO:0006094">
    <property type="term" value="P:gluconeogenesis"/>
    <property type="evidence" value="ECO:0007669"/>
    <property type="project" value="UniProtKB-UniRule"/>
</dbReference>
<comment type="subunit">
    <text evidence="7 8">Homodimer.</text>
</comment>
<dbReference type="InterPro" id="IPR022896">
    <property type="entry name" value="TrioseP_Isoase_bac/euk"/>
</dbReference>
<feature type="binding site" evidence="7">
    <location>
        <begin position="234"/>
        <end position="235"/>
    </location>
    <ligand>
        <name>substrate</name>
    </ligand>
</feature>
<dbReference type="PANTHER" id="PTHR21139">
    <property type="entry name" value="TRIOSEPHOSPHATE ISOMERASE"/>
    <property type="match status" value="1"/>
</dbReference>
<comment type="subcellular location">
    <subcellularLocation>
        <location evidence="7 8">Cytoplasm</location>
    </subcellularLocation>
</comment>
<evidence type="ECO:0000256" key="1">
    <source>
        <dbReference type="ARBA" id="ARBA00004680"/>
    </source>
</evidence>
<protein>
    <recommendedName>
        <fullName evidence="7 8">Triosephosphate isomerase</fullName>
        <shortName evidence="7">TIM</shortName>
        <shortName evidence="7">TPI</shortName>
        <ecNumber evidence="7 8">5.3.1.1</ecNumber>
    </recommendedName>
    <alternativeName>
        <fullName evidence="7">Triose-phosphate isomerase</fullName>
    </alternativeName>
</protein>
<dbReference type="PANTHER" id="PTHR21139:SF42">
    <property type="entry name" value="TRIOSEPHOSPHATE ISOMERASE"/>
    <property type="match status" value="1"/>
</dbReference>
<dbReference type="Pfam" id="PF00121">
    <property type="entry name" value="TIM"/>
    <property type="match status" value="1"/>
</dbReference>
<keyword evidence="3 7" id="KW-0312">Gluconeogenesis</keyword>
<dbReference type="UniPathway" id="UPA00109">
    <property type="reaction ID" value="UER00189"/>
</dbReference>
<comment type="function">
    <text evidence="7">Involved in the gluconeogenesis. Catalyzes stereospecifically the conversion of dihydroxyacetone phosphate (DHAP) to D-glyceraldehyde-3-phosphate (G3P).</text>
</comment>
<dbReference type="InterPro" id="IPR000652">
    <property type="entry name" value="Triosephosphate_isomerase"/>
</dbReference>
<dbReference type="SUPFAM" id="SSF51351">
    <property type="entry name" value="Triosephosphate isomerase (TIM)"/>
    <property type="match status" value="1"/>
</dbReference>
<dbReference type="GO" id="GO:0005829">
    <property type="term" value="C:cytosol"/>
    <property type="evidence" value="ECO:0007669"/>
    <property type="project" value="TreeGrafter"/>
</dbReference>
<comment type="caution">
    <text evidence="9">The sequence shown here is derived from an EMBL/GenBank/DDBJ whole genome shotgun (WGS) entry which is preliminary data.</text>
</comment>
<dbReference type="InterPro" id="IPR013785">
    <property type="entry name" value="Aldolase_TIM"/>
</dbReference>
<dbReference type="CDD" id="cd00311">
    <property type="entry name" value="TIM"/>
    <property type="match status" value="1"/>
</dbReference>
<evidence type="ECO:0000256" key="5">
    <source>
        <dbReference type="ARBA" id="ARBA00023152"/>
    </source>
</evidence>
<dbReference type="Proteomes" id="UP000285655">
    <property type="component" value="Unassembled WGS sequence"/>
</dbReference>
<dbReference type="AlphaFoldDB" id="A0A419DG37"/>
<dbReference type="PROSITE" id="PS00171">
    <property type="entry name" value="TIM_1"/>
    <property type="match status" value="1"/>
</dbReference>
<dbReference type="Gene3D" id="3.20.20.70">
    <property type="entry name" value="Aldolase class I"/>
    <property type="match status" value="1"/>
</dbReference>
<feature type="binding site" evidence="7">
    <location>
        <begin position="10"/>
        <end position="12"/>
    </location>
    <ligand>
        <name>substrate</name>
    </ligand>
</feature>
<evidence type="ECO:0000256" key="4">
    <source>
        <dbReference type="ARBA" id="ARBA00022490"/>
    </source>
</evidence>